<keyword evidence="1" id="KW-0732">Signal</keyword>
<dbReference type="AlphaFoldDB" id="A0A134BAA8"/>
<dbReference type="EMBL" id="LSDK01000054">
    <property type="protein sequence ID" value="KXB76881.1"/>
    <property type="molecule type" value="Genomic_DNA"/>
</dbReference>
<accession>A0A134BAA8</accession>
<evidence type="ECO:0000313" key="3">
    <source>
        <dbReference type="Proteomes" id="UP000070224"/>
    </source>
</evidence>
<protein>
    <recommendedName>
        <fullName evidence="4">SusD/RagB family nutrient-binding outer membrane lipoprotein</fullName>
    </recommendedName>
</protein>
<sequence>MYLMKKNHIAKGLGIAALSLALASCTSGFEEANRPGGSQSKEVLQRDNYNISSFLVQLQNVAFPEQENAYQCNFDLVGNYLGRYFTYANNGWSSKNFATFSAPSGWLGWSNSQILVPAKSAFAEIASLAGKEDLNYNWALIMRAHAFLALTDKYGPMPFGLDATNLEGYNSQEAIYKALVADLDAAASNINAFVLANPGRTVNEAADKIYSGDFSKWVKLAHSLKLRIAIRMRYAAPALAQQYATEAVQAGVIESSADNCAITYIPRGLFKTSVEWGDSRACADIDSYMNGYEDPRIPAYFAAPAKAGDRKLIGCLAGADVKNKNTADEIYSAAAVTKNSPSVWLSAAEMWFCRAEGALAGWSGMGGTAKDLYERGVKESFTQWNVSGADAYLQSNKTPANYKDAVGGYGKDMSATSDITPKWDDSASDETKLERLIVQKWIALFPNGQEGWSEIRRTGYPKVFALPVSTNGYTIHVANRIPYDVNERTRNQANYNAALVTLGGADDYATKLWWQKK</sequence>
<dbReference type="PATRIC" id="fig|322095.3.peg.739"/>
<reference evidence="3" key="1">
    <citation type="submission" date="2016-01" db="EMBL/GenBank/DDBJ databases">
        <authorList>
            <person name="Mitreva M."/>
            <person name="Pepin K.H."/>
            <person name="Mihindukulasuriya K.A."/>
            <person name="Fulton R."/>
            <person name="Fronick C."/>
            <person name="O'Laughlin M."/>
            <person name="Miner T."/>
            <person name="Herter B."/>
            <person name="Rosa B.A."/>
            <person name="Cordes M."/>
            <person name="Tomlinson C."/>
            <person name="Wollam A."/>
            <person name="Palsikar V.B."/>
            <person name="Mardis E.R."/>
            <person name="Wilson R.K."/>
        </authorList>
    </citation>
    <scope>NUCLEOTIDE SEQUENCE [LARGE SCALE GENOMIC DNA]</scope>
    <source>
        <strain evidence="3">KA00683</strain>
    </source>
</reference>
<dbReference type="InterPro" id="IPR024302">
    <property type="entry name" value="SusD-like"/>
</dbReference>
<evidence type="ECO:0000256" key="1">
    <source>
        <dbReference type="SAM" id="SignalP"/>
    </source>
</evidence>
<dbReference type="Pfam" id="PF12741">
    <property type="entry name" value="SusD-like"/>
    <property type="match status" value="1"/>
</dbReference>
<name>A0A134BAA8_9PORP</name>
<feature type="signal peptide" evidence="1">
    <location>
        <begin position="1"/>
        <end position="23"/>
    </location>
</feature>
<dbReference type="PROSITE" id="PS51257">
    <property type="entry name" value="PROKAR_LIPOPROTEIN"/>
    <property type="match status" value="1"/>
</dbReference>
<dbReference type="InterPro" id="IPR011990">
    <property type="entry name" value="TPR-like_helical_dom_sf"/>
</dbReference>
<dbReference type="STRING" id="322095.HMPREF3185_00747"/>
<comment type="caution">
    <text evidence="2">The sequence shown here is derived from an EMBL/GenBank/DDBJ whole genome shotgun (WGS) entry which is preliminary data.</text>
</comment>
<dbReference type="Gene3D" id="1.25.40.390">
    <property type="match status" value="1"/>
</dbReference>
<dbReference type="SUPFAM" id="SSF48452">
    <property type="entry name" value="TPR-like"/>
    <property type="match status" value="1"/>
</dbReference>
<feature type="chain" id="PRO_5007462493" description="SusD/RagB family nutrient-binding outer membrane lipoprotein" evidence="1">
    <location>
        <begin position="24"/>
        <end position="517"/>
    </location>
</feature>
<evidence type="ECO:0008006" key="4">
    <source>
        <dbReference type="Google" id="ProtNLM"/>
    </source>
</evidence>
<keyword evidence="3" id="KW-1185">Reference proteome</keyword>
<dbReference type="Proteomes" id="UP000070224">
    <property type="component" value="Unassembled WGS sequence"/>
</dbReference>
<evidence type="ECO:0000313" key="2">
    <source>
        <dbReference type="EMBL" id="KXB76881.1"/>
    </source>
</evidence>
<proteinExistence type="predicted"/>
<organism evidence="2 3">
    <name type="scientific">Porphyromonas somerae</name>
    <dbReference type="NCBI Taxonomy" id="322095"/>
    <lineage>
        <taxon>Bacteria</taxon>
        <taxon>Pseudomonadati</taxon>
        <taxon>Bacteroidota</taxon>
        <taxon>Bacteroidia</taxon>
        <taxon>Bacteroidales</taxon>
        <taxon>Porphyromonadaceae</taxon>
        <taxon>Porphyromonas</taxon>
    </lineage>
</organism>
<gene>
    <name evidence="2" type="ORF">HMPREF3185_00747</name>
</gene>